<name>A0A2W1LTT6_9BACL</name>
<dbReference type="RefSeq" id="WP_111146830.1">
    <property type="nucleotide sequence ID" value="NZ_QKRB01000044.1"/>
</dbReference>
<gene>
    <name evidence="1" type="ORF">DNH61_11620</name>
</gene>
<evidence type="ECO:0000313" key="1">
    <source>
        <dbReference type="EMBL" id="PZD95201.1"/>
    </source>
</evidence>
<dbReference type="AlphaFoldDB" id="A0A2W1LTT6"/>
<reference evidence="1 2" key="1">
    <citation type="submission" date="2018-06" db="EMBL/GenBank/DDBJ databases">
        <title>Paenibacillus imtechensis sp. nov.</title>
        <authorList>
            <person name="Pinnaka A.K."/>
            <person name="Singh H."/>
            <person name="Kaur M."/>
        </authorList>
    </citation>
    <scope>NUCLEOTIDE SEQUENCE [LARGE SCALE GENOMIC DNA]</scope>
    <source>
        <strain evidence="1 2">SMB1</strain>
    </source>
</reference>
<evidence type="ECO:0000313" key="2">
    <source>
        <dbReference type="Proteomes" id="UP000249522"/>
    </source>
</evidence>
<protein>
    <submittedName>
        <fullName evidence="1">Uncharacterized protein</fullName>
    </submittedName>
</protein>
<proteinExistence type="predicted"/>
<dbReference type="Proteomes" id="UP000249522">
    <property type="component" value="Unassembled WGS sequence"/>
</dbReference>
<comment type="caution">
    <text evidence="1">The sequence shown here is derived from an EMBL/GenBank/DDBJ whole genome shotgun (WGS) entry which is preliminary data.</text>
</comment>
<sequence>MTAERICKELQMEIDHLTENKAEGTLQEYIADNFDDILKLLSNAKDFAGQFTKEEKTHAA</sequence>
<dbReference type="EMBL" id="QKRB01000044">
    <property type="protein sequence ID" value="PZD95201.1"/>
    <property type="molecule type" value="Genomic_DNA"/>
</dbReference>
<keyword evidence="2" id="KW-1185">Reference proteome</keyword>
<accession>A0A2W1LTT6</accession>
<organism evidence="1 2">
    <name type="scientific">Paenibacillus sambharensis</name>
    <dbReference type="NCBI Taxonomy" id="1803190"/>
    <lineage>
        <taxon>Bacteria</taxon>
        <taxon>Bacillati</taxon>
        <taxon>Bacillota</taxon>
        <taxon>Bacilli</taxon>
        <taxon>Bacillales</taxon>
        <taxon>Paenibacillaceae</taxon>
        <taxon>Paenibacillus</taxon>
    </lineage>
</organism>